<evidence type="ECO:0000313" key="2">
    <source>
        <dbReference type="EMBL" id="STQ90065.1"/>
    </source>
</evidence>
<keyword evidence="5" id="KW-1185">Reference proteome</keyword>
<dbReference type="RefSeq" id="WP_165928726.1">
    <property type="nucleotide sequence ID" value="NZ_CAWOLO010000009.1"/>
</dbReference>
<dbReference type="InterPro" id="IPR024467">
    <property type="entry name" value="Xre/MbcA/ParS-like_toxin-bd"/>
</dbReference>
<dbReference type="Proteomes" id="UP000255108">
    <property type="component" value="Unassembled WGS sequence"/>
</dbReference>
<dbReference type="Proteomes" id="UP000295794">
    <property type="component" value="Unassembled WGS sequence"/>
</dbReference>
<accession>A0A377Q5N5</accession>
<dbReference type="Pfam" id="PF09722">
    <property type="entry name" value="Xre_MbcA_ParS_C"/>
    <property type="match status" value="1"/>
</dbReference>
<gene>
    <name evidence="3" type="ORF">EV682_109125</name>
    <name evidence="2" type="ORF">NCTC11159_01123</name>
</gene>
<reference evidence="3 5" key="2">
    <citation type="submission" date="2019-03" db="EMBL/GenBank/DDBJ databases">
        <title>Genomic Encyclopedia of Type Strains, Phase IV (KMG-IV): sequencing the most valuable type-strain genomes for metagenomic binning, comparative biology and taxonomic classification.</title>
        <authorList>
            <person name="Goeker M."/>
        </authorList>
    </citation>
    <scope>NUCLEOTIDE SEQUENCE [LARGE SCALE GENOMIC DNA]</scope>
    <source>
        <strain evidence="3 5">DSM 3764</strain>
    </source>
</reference>
<dbReference type="EMBL" id="UGHR01000001">
    <property type="protein sequence ID" value="STQ90065.1"/>
    <property type="molecule type" value="Genomic_DNA"/>
</dbReference>
<sequence>MKQLKLVTSAGPALPNRGNVTPSKAAIHPVVVDFLGINISVGSIQQFQDSMRAFSSPNRRILIKKGFPPQLVPVFARDLLVSQDEIEAAIGLPKTTRKRYQDNQLLMNEVQSERLMRIAEIETLASEAFGSKEKAGHWMSSRLNTLSGESPLQYLDTEEGAMHIRRTLSAIVHGGGF</sequence>
<reference evidence="2 4" key="1">
    <citation type="submission" date="2018-06" db="EMBL/GenBank/DDBJ databases">
        <authorList>
            <consortium name="Pathogen Informatics"/>
            <person name="Doyle S."/>
        </authorList>
    </citation>
    <scope>NUCLEOTIDE SEQUENCE [LARGE SCALE GENOMIC DNA]</scope>
    <source>
        <strain evidence="2 4">NCTC11159</strain>
    </source>
</reference>
<name>A0A377Q5N5_9NEIS</name>
<evidence type="ECO:0000313" key="4">
    <source>
        <dbReference type="Proteomes" id="UP000255108"/>
    </source>
</evidence>
<evidence type="ECO:0000259" key="1">
    <source>
        <dbReference type="Pfam" id="PF09722"/>
    </source>
</evidence>
<protein>
    <submittedName>
        <fullName evidence="3">Toxin-antitoxin system antitoxin component (TIGR02293 family)</fullName>
    </submittedName>
    <submittedName>
        <fullName evidence="2">Uncharacterized conserved protein</fullName>
    </submittedName>
</protein>
<evidence type="ECO:0000313" key="5">
    <source>
        <dbReference type="Proteomes" id="UP000295794"/>
    </source>
</evidence>
<organism evidence="2 4">
    <name type="scientific">Iodobacter fluviatilis</name>
    <dbReference type="NCBI Taxonomy" id="537"/>
    <lineage>
        <taxon>Bacteria</taxon>
        <taxon>Pseudomonadati</taxon>
        <taxon>Pseudomonadota</taxon>
        <taxon>Betaproteobacteria</taxon>
        <taxon>Neisseriales</taxon>
        <taxon>Chitinibacteraceae</taxon>
        <taxon>Iodobacter</taxon>
    </lineage>
</organism>
<dbReference type="AlphaFoldDB" id="A0A377Q5N5"/>
<proteinExistence type="predicted"/>
<dbReference type="EMBL" id="SMBT01000009">
    <property type="protein sequence ID" value="TCU84600.1"/>
    <property type="molecule type" value="Genomic_DNA"/>
</dbReference>
<evidence type="ECO:0000313" key="3">
    <source>
        <dbReference type="EMBL" id="TCU84600.1"/>
    </source>
</evidence>
<feature type="domain" description="Antitoxin Xre/MbcA/ParS-like toxin-binding" evidence="1">
    <location>
        <begin position="126"/>
        <end position="174"/>
    </location>
</feature>